<dbReference type="InterPro" id="IPR002933">
    <property type="entry name" value="Peptidase_M20"/>
</dbReference>
<evidence type="ECO:0000256" key="3">
    <source>
        <dbReference type="ARBA" id="ARBA00022723"/>
    </source>
</evidence>
<dbReference type="InterPro" id="IPR011650">
    <property type="entry name" value="Peptidase_M20_dimer"/>
</dbReference>
<dbReference type="SUPFAM" id="SSF53187">
    <property type="entry name" value="Zn-dependent exopeptidases"/>
    <property type="match status" value="1"/>
</dbReference>
<name>A0ABN0YNP0_9BACL</name>
<dbReference type="PANTHER" id="PTHR42994">
    <property type="entry name" value="PEPTIDASE T"/>
    <property type="match status" value="1"/>
</dbReference>
<keyword evidence="10" id="KW-1185">Reference proteome</keyword>
<dbReference type="InterPro" id="IPR010162">
    <property type="entry name" value="PepT-like"/>
</dbReference>
<keyword evidence="4" id="KW-0378">Hydrolase</keyword>
<dbReference type="PANTHER" id="PTHR42994:SF2">
    <property type="entry name" value="PEPTIDASE"/>
    <property type="match status" value="1"/>
</dbReference>
<evidence type="ECO:0000256" key="2">
    <source>
        <dbReference type="ARBA" id="ARBA00022670"/>
    </source>
</evidence>
<keyword evidence="3" id="KW-0479">Metal-binding</keyword>
<keyword evidence="6" id="KW-0482">Metalloprotease</keyword>
<dbReference type="Pfam" id="PF01546">
    <property type="entry name" value="Peptidase_M20"/>
    <property type="match status" value="1"/>
</dbReference>
<feature type="domain" description="Peptidase M20 dimerisation" evidence="8">
    <location>
        <begin position="185"/>
        <end position="277"/>
    </location>
</feature>
<accession>A0ABN0YNP0</accession>
<dbReference type="PIRSF" id="PIRSF001123">
    <property type="entry name" value="PepA_GA"/>
    <property type="match status" value="1"/>
</dbReference>
<dbReference type="RefSeq" id="WP_343863437.1">
    <property type="nucleotide sequence ID" value="NZ_BAAACX010000016.1"/>
</dbReference>
<organism evidence="9 10">
    <name type="scientific">Paenibacillus motobuensis</name>
    <dbReference type="NCBI Taxonomy" id="295324"/>
    <lineage>
        <taxon>Bacteria</taxon>
        <taxon>Bacillati</taxon>
        <taxon>Bacillota</taxon>
        <taxon>Bacilli</taxon>
        <taxon>Bacillales</taxon>
        <taxon>Paenibacillaceae</taxon>
        <taxon>Paenibacillus</taxon>
    </lineage>
</organism>
<evidence type="ECO:0000256" key="6">
    <source>
        <dbReference type="ARBA" id="ARBA00023049"/>
    </source>
</evidence>
<dbReference type="Pfam" id="PF07687">
    <property type="entry name" value="M20_dimer"/>
    <property type="match status" value="1"/>
</dbReference>
<dbReference type="InterPro" id="IPR036264">
    <property type="entry name" value="Bact_exopeptidase_dim_dom"/>
</dbReference>
<evidence type="ECO:0000256" key="4">
    <source>
        <dbReference type="ARBA" id="ARBA00022801"/>
    </source>
</evidence>
<dbReference type="SUPFAM" id="SSF55031">
    <property type="entry name" value="Bacterial exopeptidase dimerisation domain"/>
    <property type="match status" value="1"/>
</dbReference>
<dbReference type="EMBL" id="BAAACX010000016">
    <property type="protein sequence ID" value="GAA0402592.1"/>
    <property type="molecule type" value="Genomic_DNA"/>
</dbReference>
<dbReference type="Proteomes" id="UP001500340">
    <property type="component" value="Unassembled WGS sequence"/>
</dbReference>
<evidence type="ECO:0000259" key="8">
    <source>
        <dbReference type="Pfam" id="PF07687"/>
    </source>
</evidence>
<sequence length="375" mass="40108">MINKERLIQLFLELVRIDSETKHEREIADFLIHKFTELGLEVIEDDSMARTGHGAGNLIATLKPSVQTNAEPFLFTSHMDTVAPGVGINPIVGEDGWIRSDGTTILGSDDKAGVASLLEVIQVLREHNLPHGQIQFVITVGEEMGMTGSRALDAGLLDAKFGFAFDSNGDVGTICVASPSRALITIDIYGKSAHAGVNPEDGISAIQVAGKAIARMRLGRIDEETTANIGKFEGGGETNIVPDHVKLYAEARSTSQAKLEKQIAGMKEAVESTCQDYHTKGVFNSTIVYPSFHLSEQEPVVVLAQKAAGKLGLSGATFMSGGGSDANIFNGLGIPTVNLAIGYEDIHTTRERIKAEDIVKTAELALEIIAQTVNK</sequence>
<keyword evidence="5" id="KW-0862">Zinc</keyword>
<dbReference type="NCBIfam" id="TIGR01883">
    <property type="entry name" value="PepT-like"/>
    <property type="match status" value="1"/>
</dbReference>
<gene>
    <name evidence="9" type="ORF">GCM10008933_36280</name>
</gene>
<evidence type="ECO:0000313" key="10">
    <source>
        <dbReference type="Proteomes" id="UP001500340"/>
    </source>
</evidence>
<evidence type="ECO:0000256" key="1">
    <source>
        <dbReference type="ARBA" id="ARBA00001947"/>
    </source>
</evidence>
<dbReference type="InterPro" id="IPR008007">
    <property type="entry name" value="Peptidase_M42"/>
</dbReference>
<reference evidence="9 10" key="1">
    <citation type="journal article" date="2019" name="Int. J. Syst. Evol. Microbiol.">
        <title>The Global Catalogue of Microorganisms (GCM) 10K type strain sequencing project: providing services to taxonomists for standard genome sequencing and annotation.</title>
        <authorList>
            <consortium name="The Broad Institute Genomics Platform"/>
            <consortium name="The Broad Institute Genome Sequencing Center for Infectious Disease"/>
            <person name="Wu L."/>
            <person name="Ma J."/>
        </authorList>
    </citation>
    <scope>NUCLEOTIDE SEQUENCE [LARGE SCALE GENOMIC DNA]</scope>
    <source>
        <strain evidence="9 10">JCM 12774</strain>
    </source>
</reference>
<comment type="caution">
    <text evidence="9">The sequence shown here is derived from an EMBL/GenBank/DDBJ whole genome shotgun (WGS) entry which is preliminary data.</text>
</comment>
<dbReference type="PROSITE" id="PS00759">
    <property type="entry name" value="ARGE_DAPE_CPG2_2"/>
    <property type="match status" value="1"/>
</dbReference>
<dbReference type="Gene3D" id="3.40.630.10">
    <property type="entry name" value="Zn peptidases"/>
    <property type="match status" value="1"/>
</dbReference>
<proteinExistence type="inferred from homology"/>
<evidence type="ECO:0000313" key="9">
    <source>
        <dbReference type="EMBL" id="GAA0402592.1"/>
    </source>
</evidence>
<keyword evidence="2" id="KW-0645">Protease</keyword>
<comment type="cofactor">
    <cofactor evidence="1">
        <name>Zn(2+)</name>
        <dbReference type="ChEBI" id="CHEBI:29105"/>
    </cofactor>
</comment>
<evidence type="ECO:0000256" key="7">
    <source>
        <dbReference type="PIRNR" id="PIRNR001123"/>
    </source>
</evidence>
<dbReference type="Gene3D" id="3.30.70.360">
    <property type="match status" value="1"/>
</dbReference>
<dbReference type="InterPro" id="IPR001261">
    <property type="entry name" value="ArgE/DapE_CS"/>
</dbReference>
<comment type="similarity">
    <text evidence="7">Belongs to the peptidase M42 family.</text>
</comment>
<evidence type="ECO:0000256" key="5">
    <source>
        <dbReference type="ARBA" id="ARBA00022833"/>
    </source>
</evidence>
<protein>
    <submittedName>
        <fullName evidence="9">Tripeptidase T</fullName>
    </submittedName>
</protein>